<reference evidence="2 3" key="1">
    <citation type="submission" date="2017-08" db="EMBL/GenBank/DDBJ databases">
        <authorList>
            <person name="de Groot N.N."/>
        </authorList>
    </citation>
    <scope>NUCLEOTIDE SEQUENCE [LARGE SCALE GENOMIC DNA]</scope>
</reference>
<organism evidence="2 3">
    <name type="scientific">Klebsiella phage SopranoGao</name>
    <dbReference type="NCBI Taxonomy" id="2026944"/>
    <lineage>
        <taxon>Viruses</taxon>
        <taxon>Duplodnaviria</taxon>
        <taxon>Heunggongvirae</taxon>
        <taxon>Uroviricota</taxon>
        <taxon>Caudoviricetes</taxon>
        <taxon>Lastavirus</taxon>
        <taxon>Lastavirus sopranogao</taxon>
    </lineage>
</organism>
<accession>A0A248SKV5</accession>
<evidence type="ECO:0000256" key="1">
    <source>
        <dbReference type="SAM" id="Phobius"/>
    </source>
</evidence>
<evidence type="ECO:0000313" key="3">
    <source>
        <dbReference type="Proteomes" id="UP000224252"/>
    </source>
</evidence>
<feature type="transmembrane region" description="Helical" evidence="1">
    <location>
        <begin position="20"/>
        <end position="42"/>
    </location>
</feature>
<protein>
    <submittedName>
        <fullName evidence="2">Uncharacterized protein</fullName>
    </submittedName>
</protein>
<keyword evidence="1" id="KW-0472">Membrane</keyword>
<gene>
    <name evidence="2" type="ORF">SopranoGao_44</name>
</gene>
<keyword evidence="1" id="KW-1133">Transmembrane helix</keyword>
<dbReference type="EMBL" id="MF612073">
    <property type="protein sequence ID" value="ASV45067.1"/>
    <property type="molecule type" value="Genomic_DNA"/>
</dbReference>
<dbReference type="Proteomes" id="UP000224252">
    <property type="component" value="Segment"/>
</dbReference>
<proteinExistence type="predicted"/>
<evidence type="ECO:0000313" key="2">
    <source>
        <dbReference type="EMBL" id="ASV45067.1"/>
    </source>
</evidence>
<sequence length="50" mass="5652">MNNEIEQFKAENARMWRSLVIAIVVCVLGAWIPGAILTMKVIELINQVKP</sequence>
<keyword evidence="3" id="KW-1185">Reference proteome</keyword>
<name>A0A248SKV5_9CAUD</name>
<keyword evidence="1" id="KW-0812">Transmembrane</keyword>